<evidence type="ECO:0000259" key="1">
    <source>
        <dbReference type="PROSITE" id="PS51186"/>
    </source>
</evidence>
<dbReference type="Proteomes" id="UP000794436">
    <property type="component" value="Unassembled WGS sequence"/>
</dbReference>
<name>A0A8K1CRR6_PYTOL</name>
<dbReference type="Pfam" id="PF00583">
    <property type="entry name" value="Acetyltransf_1"/>
    <property type="match status" value="1"/>
</dbReference>
<dbReference type="EMBL" id="SPLM01000002">
    <property type="protein sequence ID" value="TMW68379.1"/>
    <property type="molecule type" value="Genomic_DNA"/>
</dbReference>
<protein>
    <recommendedName>
        <fullName evidence="1">N-acetyltransferase domain-containing protein</fullName>
    </recommendedName>
</protein>
<evidence type="ECO:0000313" key="2">
    <source>
        <dbReference type="EMBL" id="TMW68379.1"/>
    </source>
</evidence>
<organism evidence="2 3">
    <name type="scientific">Pythium oligandrum</name>
    <name type="common">Mycoparasitic fungus</name>
    <dbReference type="NCBI Taxonomy" id="41045"/>
    <lineage>
        <taxon>Eukaryota</taxon>
        <taxon>Sar</taxon>
        <taxon>Stramenopiles</taxon>
        <taxon>Oomycota</taxon>
        <taxon>Peronosporomycetes</taxon>
        <taxon>Pythiales</taxon>
        <taxon>Pythiaceae</taxon>
        <taxon>Pythium</taxon>
    </lineage>
</organism>
<keyword evidence="3" id="KW-1185">Reference proteome</keyword>
<dbReference type="GO" id="GO:0006048">
    <property type="term" value="P:UDP-N-acetylglucosamine biosynthetic process"/>
    <property type="evidence" value="ECO:0007669"/>
    <property type="project" value="UniProtKB-UniPathway"/>
</dbReference>
<dbReference type="GO" id="GO:0016747">
    <property type="term" value="F:acyltransferase activity, transferring groups other than amino-acyl groups"/>
    <property type="evidence" value="ECO:0007669"/>
    <property type="project" value="InterPro"/>
</dbReference>
<comment type="caution">
    <text evidence="2">The sequence shown here is derived from an EMBL/GenBank/DDBJ whole genome shotgun (WGS) entry which is preliminary data.</text>
</comment>
<reference evidence="2" key="1">
    <citation type="submission" date="2019-03" db="EMBL/GenBank/DDBJ databases">
        <title>Long read genome sequence of the mycoparasitic Pythium oligandrum ATCC 38472 isolated from sugarbeet rhizosphere.</title>
        <authorList>
            <person name="Gaulin E."/>
        </authorList>
    </citation>
    <scope>NUCLEOTIDE SEQUENCE</scope>
    <source>
        <strain evidence="2">ATCC 38472_TT</strain>
    </source>
</reference>
<dbReference type="SUPFAM" id="SSF55729">
    <property type="entry name" value="Acyl-CoA N-acyltransferases (Nat)"/>
    <property type="match status" value="1"/>
</dbReference>
<feature type="domain" description="N-acetyltransferase" evidence="1">
    <location>
        <begin position="4"/>
        <end position="150"/>
    </location>
</feature>
<evidence type="ECO:0000313" key="3">
    <source>
        <dbReference type="Proteomes" id="UP000794436"/>
    </source>
</evidence>
<dbReference type="AlphaFoldDB" id="A0A8K1CRR6"/>
<sequence>MPLEVIRVTTSEEFEIAKRLRYEVFALQLGFDPAQDLDKYDFMDTTVHLIGRDVETNEYVAVARCLVDPAKREAKIGRVGVLTKFQCRGYGGLIIAAIHRAVQARCDTISLGAMPDKVGFYRRLGYVRINDGTFFDDNGVELCWMIKNLDDNNTES</sequence>
<dbReference type="OrthoDB" id="329272at2759"/>
<dbReference type="InterPro" id="IPR016181">
    <property type="entry name" value="Acyl_CoA_acyltransferase"/>
</dbReference>
<dbReference type="Gene3D" id="3.40.630.30">
    <property type="match status" value="1"/>
</dbReference>
<dbReference type="InterPro" id="IPR000182">
    <property type="entry name" value="GNAT_dom"/>
</dbReference>
<dbReference type="PROSITE" id="PS51186">
    <property type="entry name" value="GNAT"/>
    <property type="match status" value="1"/>
</dbReference>
<accession>A0A8K1CRR6</accession>
<proteinExistence type="predicted"/>
<dbReference type="UniPathway" id="UPA00113">
    <property type="reaction ID" value="UER00529"/>
</dbReference>
<gene>
    <name evidence="2" type="ORF">Poli38472_005847</name>
</gene>